<feature type="region of interest" description="Disordered" evidence="1">
    <location>
        <begin position="25"/>
        <end position="269"/>
    </location>
</feature>
<dbReference type="EMBL" id="CAMXCT020004913">
    <property type="protein sequence ID" value="CAL1164137.1"/>
    <property type="molecule type" value="Genomic_DNA"/>
</dbReference>
<accession>A0A9P1DIQ1</accession>
<name>A0A9P1DIQ1_9DINO</name>
<organism evidence="2">
    <name type="scientific">Cladocopium goreaui</name>
    <dbReference type="NCBI Taxonomy" id="2562237"/>
    <lineage>
        <taxon>Eukaryota</taxon>
        <taxon>Sar</taxon>
        <taxon>Alveolata</taxon>
        <taxon>Dinophyceae</taxon>
        <taxon>Suessiales</taxon>
        <taxon>Symbiodiniaceae</taxon>
        <taxon>Cladocopium</taxon>
    </lineage>
</organism>
<comment type="caution">
    <text evidence="2">The sequence shown here is derived from an EMBL/GenBank/DDBJ whole genome shotgun (WGS) entry which is preliminary data.</text>
</comment>
<proteinExistence type="predicted"/>
<gene>
    <name evidence="2" type="ORF">C1SCF055_LOCUS35997</name>
</gene>
<dbReference type="Proteomes" id="UP001152797">
    <property type="component" value="Unassembled WGS sequence"/>
</dbReference>
<evidence type="ECO:0000313" key="2">
    <source>
        <dbReference type="EMBL" id="CAI4010762.1"/>
    </source>
</evidence>
<keyword evidence="4" id="KW-1185">Reference proteome</keyword>
<evidence type="ECO:0000313" key="3">
    <source>
        <dbReference type="EMBL" id="CAL4798074.1"/>
    </source>
</evidence>
<evidence type="ECO:0000256" key="1">
    <source>
        <dbReference type="SAM" id="MobiDB-lite"/>
    </source>
</evidence>
<dbReference type="EMBL" id="CAMXCT030004913">
    <property type="protein sequence ID" value="CAL4798074.1"/>
    <property type="molecule type" value="Genomic_DNA"/>
</dbReference>
<dbReference type="EMBL" id="CAMXCT010004913">
    <property type="protein sequence ID" value="CAI4010762.1"/>
    <property type="molecule type" value="Genomic_DNA"/>
</dbReference>
<reference evidence="3 4" key="2">
    <citation type="submission" date="2024-05" db="EMBL/GenBank/DDBJ databases">
        <authorList>
            <person name="Chen Y."/>
            <person name="Shah S."/>
            <person name="Dougan E. K."/>
            <person name="Thang M."/>
            <person name="Chan C."/>
        </authorList>
    </citation>
    <scope>NUCLEOTIDE SEQUENCE [LARGE SCALE GENOMIC DNA]</scope>
</reference>
<protein>
    <submittedName>
        <fullName evidence="2">Uncharacterized protein</fullName>
    </submittedName>
</protein>
<evidence type="ECO:0000313" key="4">
    <source>
        <dbReference type="Proteomes" id="UP001152797"/>
    </source>
</evidence>
<feature type="region of interest" description="Disordered" evidence="1">
    <location>
        <begin position="1"/>
        <end position="20"/>
    </location>
</feature>
<reference evidence="2" key="1">
    <citation type="submission" date="2022-10" db="EMBL/GenBank/DDBJ databases">
        <authorList>
            <person name="Chen Y."/>
            <person name="Dougan E. K."/>
            <person name="Chan C."/>
            <person name="Rhodes N."/>
            <person name="Thang M."/>
        </authorList>
    </citation>
    <scope>NUCLEOTIDE SEQUENCE</scope>
</reference>
<dbReference type="AlphaFoldDB" id="A0A9P1DIQ1"/>
<sequence length="356" mass="39459">MTSQKCAKRGSCESCGPRSELEYDPLAHQRVTDEPLPDLPLPAPKRFKRSALEPEEPPFVQEASPAKNRKRKRVTDEPLPDLPLPAPKRFKRSAPEPEEPPFVQEASPATNLKRKRLPENDPLAFQRVTDEPLPDLPLPAPKRFKRSALEPEEPPFVQEASPATNLKRKRSPENDPLAFQRVTDEPLPDLPLPAPKRFKRSAPEPEEPPFVQEASPATNLKRKRLLENDPLAFQRVTDEPLPDLPLPAPNSFKRSAPEPEEPPLMQEVPKAPMSTAAPVTAAAIECSLAQNRGGGAQVHWASCSKRDGCRYVKKADVSRCGVSQHGCYDESQLLSECQSLGADPGAVQIQVRGKRL</sequence>